<evidence type="ECO:0000256" key="2">
    <source>
        <dbReference type="ARBA" id="ARBA00022692"/>
    </source>
</evidence>
<dbReference type="AlphaFoldDB" id="A0A6A7AC65"/>
<keyword evidence="10" id="KW-1185">Reference proteome</keyword>
<reference evidence="9" key="1">
    <citation type="journal article" date="2020" name="Stud. Mycol.">
        <title>101 Dothideomycetes genomes: a test case for predicting lifestyles and emergence of pathogens.</title>
        <authorList>
            <person name="Haridas S."/>
            <person name="Albert R."/>
            <person name="Binder M."/>
            <person name="Bloem J."/>
            <person name="Labutti K."/>
            <person name="Salamov A."/>
            <person name="Andreopoulos B."/>
            <person name="Baker S."/>
            <person name="Barry K."/>
            <person name="Bills G."/>
            <person name="Bluhm B."/>
            <person name="Cannon C."/>
            <person name="Castanera R."/>
            <person name="Culley D."/>
            <person name="Daum C."/>
            <person name="Ezra D."/>
            <person name="Gonzalez J."/>
            <person name="Henrissat B."/>
            <person name="Kuo A."/>
            <person name="Liang C."/>
            <person name="Lipzen A."/>
            <person name="Lutzoni F."/>
            <person name="Magnuson J."/>
            <person name="Mondo S."/>
            <person name="Nolan M."/>
            <person name="Ohm R."/>
            <person name="Pangilinan J."/>
            <person name="Park H.-J."/>
            <person name="Ramirez L."/>
            <person name="Alfaro M."/>
            <person name="Sun H."/>
            <person name="Tritt A."/>
            <person name="Yoshinaga Y."/>
            <person name="Zwiers L.-H."/>
            <person name="Turgeon B."/>
            <person name="Goodwin S."/>
            <person name="Spatafora J."/>
            <person name="Crous P."/>
            <person name="Grigoriev I."/>
        </authorList>
    </citation>
    <scope>NUCLEOTIDE SEQUENCE</scope>
    <source>
        <strain evidence="9">CBS 113818</strain>
    </source>
</reference>
<dbReference type="Pfam" id="PF20684">
    <property type="entry name" value="Fung_rhodopsin"/>
    <property type="match status" value="1"/>
</dbReference>
<dbReference type="EMBL" id="MU006219">
    <property type="protein sequence ID" value="KAF2830826.1"/>
    <property type="molecule type" value="Genomic_DNA"/>
</dbReference>
<proteinExistence type="inferred from homology"/>
<name>A0A6A7AC65_9PLEO</name>
<accession>A0A6A7AC65</accession>
<evidence type="ECO:0000313" key="10">
    <source>
        <dbReference type="Proteomes" id="UP000799424"/>
    </source>
</evidence>
<dbReference type="Proteomes" id="UP000799424">
    <property type="component" value="Unassembled WGS sequence"/>
</dbReference>
<dbReference type="PANTHER" id="PTHR33048">
    <property type="entry name" value="PTH11-LIKE INTEGRAL MEMBRANE PROTEIN (AFU_ORTHOLOGUE AFUA_5G11245)"/>
    <property type="match status" value="1"/>
</dbReference>
<feature type="transmembrane region" description="Helical" evidence="7">
    <location>
        <begin position="258"/>
        <end position="276"/>
    </location>
</feature>
<evidence type="ECO:0000256" key="5">
    <source>
        <dbReference type="ARBA" id="ARBA00038359"/>
    </source>
</evidence>
<feature type="transmembrane region" description="Helical" evidence="7">
    <location>
        <begin position="217"/>
        <end position="238"/>
    </location>
</feature>
<keyword evidence="4 7" id="KW-0472">Membrane</keyword>
<feature type="transmembrane region" description="Helical" evidence="7">
    <location>
        <begin position="134"/>
        <end position="156"/>
    </location>
</feature>
<gene>
    <name evidence="9" type="ORF">CC86DRAFT_283628</name>
</gene>
<keyword evidence="2 7" id="KW-0812">Transmembrane</keyword>
<dbReference type="OrthoDB" id="4682787at2759"/>
<dbReference type="GO" id="GO:0016020">
    <property type="term" value="C:membrane"/>
    <property type="evidence" value="ECO:0007669"/>
    <property type="project" value="UniProtKB-SubCell"/>
</dbReference>
<evidence type="ECO:0000256" key="1">
    <source>
        <dbReference type="ARBA" id="ARBA00004141"/>
    </source>
</evidence>
<feature type="domain" description="Rhodopsin" evidence="8">
    <location>
        <begin position="38"/>
        <end position="280"/>
    </location>
</feature>
<evidence type="ECO:0000259" key="8">
    <source>
        <dbReference type="Pfam" id="PF20684"/>
    </source>
</evidence>
<feature type="transmembrane region" description="Helical" evidence="7">
    <location>
        <begin position="56"/>
        <end position="75"/>
    </location>
</feature>
<sequence length="370" mass="41499">MAAQSSPLPQDLPLDDRSDALKIPIVVLIVFSSFFVILRLGVSIKNRNFLLLTDHFLWTGHALAIAGAVFCYMMAEVGGGKHIWDPVFADPANLEKYLRYLWLGQLLNLYGMALVKLSICAYIFMLNFSKKFRILIWVSVVVHIGLNFVFPTIILFGECTPYSKHWKTTEPGSCWSTKPKVISGYTGAATNIFTDLIYTFAPLVYIARVQLNKRTIWGVRIVFLLGLTTTTISALKLYEMKSLNESPDPTWDSVNLSIYAIAEVFVGVFTACLPPLRKFFDDILRKILPAGMMSSRATGDSYALKGFSGRSEAVKDPKATHESDGDSDYAILEENRGRRPSSNDEIMKVTRVSVTINDKTSERHRGDDWV</sequence>
<evidence type="ECO:0000313" key="9">
    <source>
        <dbReference type="EMBL" id="KAF2830826.1"/>
    </source>
</evidence>
<keyword evidence="3 7" id="KW-1133">Transmembrane helix</keyword>
<comment type="similarity">
    <text evidence="5">Belongs to the SAT4 family.</text>
</comment>
<protein>
    <recommendedName>
        <fullName evidence="8">Rhodopsin domain-containing protein</fullName>
    </recommendedName>
</protein>
<dbReference type="InterPro" id="IPR049326">
    <property type="entry name" value="Rhodopsin_dom_fungi"/>
</dbReference>
<evidence type="ECO:0000256" key="7">
    <source>
        <dbReference type="SAM" id="Phobius"/>
    </source>
</evidence>
<evidence type="ECO:0000256" key="6">
    <source>
        <dbReference type="SAM" id="MobiDB-lite"/>
    </source>
</evidence>
<evidence type="ECO:0000256" key="4">
    <source>
        <dbReference type="ARBA" id="ARBA00023136"/>
    </source>
</evidence>
<feature type="compositionally biased region" description="Basic and acidic residues" evidence="6">
    <location>
        <begin position="359"/>
        <end position="370"/>
    </location>
</feature>
<feature type="region of interest" description="Disordered" evidence="6">
    <location>
        <begin position="313"/>
        <end position="370"/>
    </location>
</feature>
<feature type="compositionally biased region" description="Basic and acidic residues" evidence="6">
    <location>
        <begin position="313"/>
        <end position="324"/>
    </location>
</feature>
<feature type="compositionally biased region" description="Basic and acidic residues" evidence="6">
    <location>
        <begin position="333"/>
        <end position="348"/>
    </location>
</feature>
<organism evidence="9 10">
    <name type="scientific">Ophiobolus disseminans</name>
    <dbReference type="NCBI Taxonomy" id="1469910"/>
    <lineage>
        <taxon>Eukaryota</taxon>
        <taxon>Fungi</taxon>
        <taxon>Dikarya</taxon>
        <taxon>Ascomycota</taxon>
        <taxon>Pezizomycotina</taxon>
        <taxon>Dothideomycetes</taxon>
        <taxon>Pleosporomycetidae</taxon>
        <taxon>Pleosporales</taxon>
        <taxon>Pleosporineae</taxon>
        <taxon>Phaeosphaeriaceae</taxon>
        <taxon>Ophiobolus</taxon>
    </lineage>
</organism>
<dbReference type="PANTHER" id="PTHR33048:SF163">
    <property type="entry name" value="INTEGRAL MEMBRANE PROTEIN (AFU_ORTHOLOGUE AFUA_8G05510)"/>
    <property type="match status" value="1"/>
</dbReference>
<feature type="transmembrane region" description="Helical" evidence="7">
    <location>
        <begin position="20"/>
        <end position="44"/>
    </location>
</feature>
<feature type="transmembrane region" description="Helical" evidence="7">
    <location>
        <begin position="107"/>
        <end position="127"/>
    </location>
</feature>
<evidence type="ECO:0000256" key="3">
    <source>
        <dbReference type="ARBA" id="ARBA00022989"/>
    </source>
</evidence>
<comment type="subcellular location">
    <subcellularLocation>
        <location evidence="1">Membrane</location>
        <topology evidence="1">Multi-pass membrane protein</topology>
    </subcellularLocation>
</comment>
<dbReference type="InterPro" id="IPR052337">
    <property type="entry name" value="SAT4-like"/>
</dbReference>
<feature type="transmembrane region" description="Helical" evidence="7">
    <location>
        <begin position="185"/>
        <end position="205"/>
    </location>
</feature>